<dbReference type="Gene3D" id="3.30.310.10">
    <property type="entry name" value="TATA-Binding Protein"/>
    <property type="match status" value="2"/>
</dbReference>
<name>A0A841HDR6_HALSI</name>
<dbReference type="GO" id="GO:0006352">
    <property type="term" value="P:DNA-templated transcription initiation"/>
    <property type="evidence" value="ECO:0007669"/>
    <property type="project" value="InterPro"/>
</dbReference>
<comment type="function">
    <text evidence="6 7">General factor that plays a role in the activation of archaeal genes transcribed by RNA polymerase. Binds specifically to the TATA box promoter element which lies close to the position of transcription initiation.</text>
</comment>
<gene>
    <name evidence="7" type="primary">tbp</name>
    <name evidence="8" type="ORF">HNR49_002209</name>
</gene>
<dbReference type="InterPro" id="IPR033711">
    <property type="entry name" value="TBP_archaea"/>
</dbReference>
<organism evidence="8 9">
    <name type="scientific">Halobacterium salinarum</name>
    <name type="common">Halobacterium halobium</name>
    <dbReference type="NCBI Taxonomy" id="2242"/>
    <lineage>
        <taxon>Archaea</taxon>
        <taxon>Methanobacteriati</taxon>
        <taxon>Methanobacteriota</taxon>
        <taxon>Stenosarchaea group</taxon>
        <taxon>Halobacteria</taxon>
        <taxon>Halobacteriales</taxon>
        <taxon>Halobacteriaceae</taxon>
        <taxon>Halobacterium</taxon>
    </lineage>
</organism>
<evidence type="ECO:0000256" key="5">
    <source>
        <dbReference type="ARBA" id="ARBA00023163"/>
    </source>
</evidence>
<dbReference type="Proteomes" id="UP000642919">
    <property type="component" value="Unassembled WGS sequence"/>
</dbReference>
<keyword evidence="4 7" id="KW-0238">DNA-binding</keyword>
<accession>A0A841HDR6</accession>
<dbReference type="SUPFAM" id="SSF55945">
    <property type="entry name" value="TATA-box binding protein-like"/>
    <property type="match status" value="2"/>
</dbReference>
<dbReference type="CDD" id="cd04518">
    <property type="entry name" value="TBP_archaea"/>
    <property type="match status" value="1"/>
</dbReference>
<dbReference type="InterPro" id="IPR000814">
    <property type="entry name" value="TBP"/>
</dbReference>
<dbReference type="PANTHER" id="PTHR10126">
    <property type="entry name" value="TATA-BOX BINDING PROTEIN"/>
    <property type="match status" value="1"/>
</dbReference>
<dbReference type="RefSeq" id="WP_183377382.1">
    <property type="nucleotide sequence ID" value="NZ_JACHGX010000009.1"/>
</dbReference>
<keyword evidence="5 7" id="KW-0804">Transcription</keyword>
<dbReference type="AlphaFoldDB" id="A0A841HDR6"/>
<evidence type="ECO:0000313" key="8">
    <source>
        <dbReference type="EMBL" id="MBB6090823.1"/>
    </source>
</evidence>
<feature type="repeat" description="1" evidence="7">
    <location>
        <begin position="10"/>
        <end position="86"/>
    </location>
</feature>
<dbReference type="NCBIfam" id="NF001595">
    <property type="entry name" value="PRK00394.1-5"/>
    <property type="match status" value="1"/>
</dbReference>
<evidence type="ECO:0000256" key="1">
    <source>
        <dbReference type="ARBA" id="ARBA00005560"/>
    </source>
</evidence>
<dbReference type="GO" id="GO:0003700">
    <property type="term" value="F:DNA-binding transcription factor activity"/>
    <property type="evidence" value="ECO:0007669"/>
    <property type="project" value="UniProtKB-UniRule"/>
</dbReference>
<sequence>MSTLADTIQIENVVASSDIGQELALDQLATDLPGAEYNPEDFPGIVYRLQEPKSATLIFRSGKVVCTGAQSVDDVHEALGIVFDDIRELGIDVASNPPIEVQNIVSSANLKQSLNLNAIAIGLGLEQIEYEPEQFPGLVYRLDEPDVVVLLFGSGKLVITGANESEDAQHALGHVKDRLTELGLLE</sequence>
<comment type="caution">
    <text evidence="8">The sequence shown here is derived from an EMBL/GenBank/DDBJ whole genome shotgun (WGS) entry which is preliminary data.</text>
</comment>
<reference evidence="8" key="1">
    <citation type="submission" date="2020-08" db="EMBL/GenBank/DDBJ databases">
        <title>Genomic Encyclopedia of Type Strains, Phase IV (KMG-IV): sequencing the most valuable type-strain genomes for metagenomic binning, comparative biology and taxonomic classification.</title>
        <authorList>
            <person name="Goeker M."/>
        </authorList>
    </citation>
    <scope>NUCLEOTIDE SEQUENCE</scope>
    <source>
        <strain evidence="8">DSM 669</strain>
    </source>
</reference>
<evidence type="ECO:0000256" key="3">
    <source>
        <dbReference type="ARBA" id="ARBA00023015"/>
    </source>
</evidence>
<evidence type="ECO:0000256" key="6">
    <source>
        <dbReference type="ARBA" id="ARBA00025680"/>
    </source>
</evidence>
<protein>
    <recommendedName>
        <fullName evidence="7">TATA-box-binding protein</fullName>
    </recommendedName>
    <alternativeName>
        <fullName evidence="7">Box A-binding protein</fullName>
        <shortName evidence="7">BAP</shortName>
    </alternativeName>
    <alternativeName>
        <fullName evidence="7">TATA sequence-binding protein</fullName>
        <shortName evidence="7">TBP</shortName>
    </alternativeName>
    <alternativeName>
        <fullName evidence="7">TATA-box factor</fullName>
    </alternativeName>
</protein>
<dbReference type="FunFam" id="3.30.310.10:FF:000007">
    <property type="entry name" value="TATA-box-binding protein"/>
    <property type="match status" value="1"/>
</dbReference>
<dbReference type="PRINTS" id="PR00686">
    <property type="entry name" value="TIFACTORIID"/>
</dbReference>
<dbReference type="InterPro" id="IPR012295">
    <property type="entry name" value="TBP_dom_sf"/>
</dbReference>
<evidence type="ECO:0000313" key="9">
    <source>
        <dbReference type="Proteomes" id="UP000642919"/>
    </source>
</evidence>
<evidence type="ECO:0000256" key="4">
    <source>
        <dbReference type="ARBA" id="ARBA00023125"/>
    </source>
</evidence>
<dbReference type="FunFam" id="3.30.310.10:FF:000010">
    <property type="entry name" value="TATA-box-binding protein"/>
    <property type="match status" value="1"/>
</dbReference>
<dbReference type="GO" id="GO:0003677">
    <property type="term" value="F:DNA binding"/>
    <property type="evidence" value="ECO:0007669"/>
    <property type="project" value="UniProtKB-KW"/>
</dbReference>
<evidence type="ECO:0000256" key="2">
    <source>
        <dbReference type="ARBA" id="ARBA00022737"/>
    </source>
</evidence>
<keyword evidence="2 7" id="KW-0677">Repeat</keyword>
<evidence type="ECO:0000256" key="7">
    <source>
        <dbReference type="HAMAP-Rule" id="MF_00408"/>
    </source>
</evidence>
<keyword evidence="3 7" id="KW-0805">Transcription regulation</keyword>
<proteinExistence type="inferred from homology"/>
<dbReference type="Pfam" id="PF00352">
    <property type="entry name" value="TBP"/>
    <property type="match status" value="2"/>
</dbReference>
<comment type="caution">
    <text evidence="7">Lacks conserved residue(s) required for the propagation of feature annotation.</text>
</comment>
<dbReference type="EMBL" id="JACHGX010000009">
    <property type="protein sequence ID" value="MBB6090823.1"/>
    <property type="molecule type" value="Genomic_DNA"/>
</dbReference>
<dbReference type="HAMAP" id="MF_00408">
    <property type="entry name" value="TATA_bind_prot_arch"/>
    <property type="match status" value="1"/>
</dbReference>
<comment type="similarity">
    <text evidence="1 7">Belongs to the TBP family.</text>
</comment>
<dbReference type="NCBIfam" id="NF001593">
    <property type="entry name" value="PRK00394.1-2"/>
    <property type="match status" value="1"/>
</dbReference>
<dbReference type="NCBIfam" id="NF001597">
    <property type="entry name" value="PRK00394.2-2"/>
    <property type="match status" value="1"/>
</dbReference>